<evidence type="ECO:0000313" key="9">
    <source>
        <dbReference type="EMBL" id="SEA91904.1"/>
    </source>
</evidence>
<dbReference type="EMBL" id="FNQM01000018">
    <property type="protein sequence ID" value="SEA91904.1"/>
    <property type="molecule type" value="Genomic_DNA"/>
</dbReference>
<protein>
    <recommendedName>
        <fullName evidence="3">peptide-methionine (R)-S-oxide reductase</fullName>
        <ecNumber evidence="3">1.8.4.12</ecNumber>
    </recommendedName>
</protein>
<evidence type="ECO:0000313" key="10">
    <source>
        <dbReference type="Proteomes" id="UP000198703"/>
    </source>
</evidence>
<proteinExistence type="inferred from homology"/>
<dbReference type="PANTHER" id="PTHR10173">
    <property type="entry name" value="METHIONINE SULFOXIDE REDUCTASE"/>
    <property type="match status" value="1"/>
</dbReference>
<organism evidence="9 10">
    <name type="scientific">Rubrimonas cliftonensis</name>
    <dbReference type="NCBI Taxonomy" id="89524"/>
    <lineage>
        <taxon>Bacteria</taxon>
        <taxon>Pseudomonadati</taxon>
        <taxon>Pseudomonadota</taxon>
        <taxon>Alphaproteobacteria</taxon>
        <taxon>Rhodobacterales</taxon>
        <taxon>Paracoccaceae</taxon>
        <taxon>Rubrimonas</taxon>
    </lineage>
</organism>
<dbReference type="GO" id="GO:0006979">
    <property type="term" value="P:response to oxidative stress"/>
    <property type="evidence" value="ECO:0007669"/>
    <property type="project" value="InterPro"/>
</dbReference>
<evidence type="ECO:0000256" key="1">
    <source>
        <dbReference type="ARBA" id="ARBA00001947"/>
    </source>
</evidence>
<dbReference type="EC" id="1.8.4.12" evidence="3"/>
<sequence>MDKIVKTDAEWRTQLSDEAYRVTRKHGTERAFTHDDFPKGAAVYRCACCDAPLFESDAKFDSGTGWPSFFRPIDHEAVAEKEDRSWLMRRTEVLCARCDAHLGHVFPDGPKPTGLRYCMNGVALKHDPLD</sequence>
<dbReference type="Gene3D" id="2.170.150.20">
    <property type="entry name" value="Peptide methionine sulfoxide reductase"/>
    <property type="match status" value="1"/>
</dbReference>
<evidence type="ECO:0000256" key="3">
    <source>
        <dbReference type="ARBA" id="ARBA00012499"/>
    </source>
</evidence>
<dbReference type="STRING" id="89524.SAMN05444370_11824"/>
<dbReference type="InterPro" id="IPR028427">
    <property type="entry name" value="Met_Sox_Rdtase_MsrB"/>
</dbReference>
<evidence type="ECO:0000259" key="8">
    <source>
        <dbReference type="PROSITE" id="PS51790"/>
    </source>
</evidence>
<dbReference type="InterPro" id="IPR002579">
    <property type="entry name" value="Met_Sox_Rdtase_MsrB_dom"/>
</dbReference>
<reference evidence="9 10" key="1">
    <citation type="submission" date="2016-10" db="EMBL/GenBank/DDBJ databases">
        <authorList>
            <person name="de Groot N.N."/>
        </authorList>
    </citation>
    <scope>NUCLEOTIDE SEQUENCE [LARGE SCALE GENOMIC DNA]</scope>
    <source>
        <strain evidence="9 10">DSM 15345</strain>
    </source>
</reference>
<evidence type="ECO:0000256" key="2">
    <source>
        <dbReference type="ARBA" id="ARBA00007174"/>
    </source>
</evidence>
<dbReference type="PROSITE" id="PS51790">
    <property type="entry name" value="MSRB"/>
    <property type="match status" value="1"/>
</dbReference>
<dbReference type="GO" id="GO:0046872">
    <property type="term" value="F:metal ion binding"/>
    <property type="evidence" value="ECO:0007669"/>
    <property type="project" value="UniProtKB-KW"/>
</dbReference>
<keyword evidence="5" id="KW-0862">Zinc</keyword>
<gene>
    <name evidence="9" type="ORF">SAMN05444370_11824</name>
</gene>
<evidence type="ECO:0000256" key="6">
    <source>
        <dbReference type="ARBA" id="ARBA00023002"/>
    </source>
</evidence>
<keyword evidence="4" id="KW-0479">Metal-binding</keyword>
<feature type="domain" description="MsrB" evidence="8">
    <location>
        <begin position="8"/>
        <end position="129"/>
    </location>
</feature>
<comment type="similarity">
    <text evidence="2">Belongs to the MsrB Met sulfoxide reductase family.</text>
</comment>
<dbReference type="Proteomes" id="UP000198703">
    <property type="component" value="Unassembled WGS sequence"/>
</dbReference>
<dbReference type="OrthoDB" id="9785497at2"/>
<dbReference type="GO" id="GO:0030091">
    <property type="term" value="P:protein repair"/>
    <property type="evidence" value="ECO:0007669"/>
    <property type="project" value="InterPro"/>
</dbReference>
<dbReference type="FunFam" id="2.170.150.20:FF:000001">
    <property type="entry name" value="Peptide methionine sulfoxide reductase MsrB"/>
    <property type="match status" value="1"/>
</dbReference>
<dbReference type="GO" id="GO:0033743">
    <property type="term" value="F:peptide-methionine (R)-S-oxide reductase activity"/>
    <property type="evidence" value="ECO:0007669"/>
    <property type="project" value="UniProtKB-EC"/>
</dbReference>
<dbReference type="AlphaFoldDB" id="A0A1H4F3K3"/>
<dbReference type="RefSeq" id="WP_093255693.1">
    <property type="nucleotide sequence ID" value="NZ_FNQM01000018.1"/>
</dbReference>
<comment type="cofactor">
    <cofactor evidence="1">
        <name>Zn(2+)</name>
        <dbReference type="ChEBI" id="CHEBI:29105"/>
    </cofactor>
</comment>
<dbReference type="NCBIfam" id="TIGR00357">
    <property type="entry name" value="peptide-methionine (R)-S-oxide reductase MsrB"/>
    <property type="match status" value="1"/>
</dbReference>
<keyword evidence="6" id="KW-0560">Oxidoreductase</keyword>
<evidence type="ECO:0000256" key="5">
    <source>
        <dbReference type="ARBA" id="ARBA00022833"/>
    </source>
</evidence>
<dbReference type="InterPro" id="IPR011057">
    <property type="entry name" value="Mss4-like_sf"/>
</dbReference>
<evidence type="ECO:0000256" key="4">
    <source>
        <dbReference type="ARBA" id="ARBA00022723"/>
    </source>
</evidence>
<dbReference type="GO" id="GO:0005737">
    <property type="term" value="C:cytoplasm"/>
    <property type="evidence" value="ECO:0007669"/>
    <property type="project" value="TreeGrafter"/>
</dbReference>
<evidence type="ECO:0000256" key="7">
    <source>
        <dbReference type="ARBA" id="ARBA00048488"/>
    </source>
</evidence>
<dbReference type="PANTHER" id="PTHR10173:SF52">
    <property type="entry name" value="METHIONINE-R-SULFOXIDE REDUCTASE B1"/>
    <property type="match status" value="1"/>
</dbReference>
<accession>A0A1H4F3K3</accession>
<dbReference type="Pfam" id="PF01641">
    <property type="entry name" value="SelR"/>
    <property type="match status" value="1"/>
</dbReference>
<comment type="catalytic activity">
    <reaction evidence="7">
        <text>L-methionyl-[protein] + [thioredoxin]-disulfide + H2O = L-methionyl-(R)-S-oxide-[protein] + [thioredoxin]-dithiol</text>
        <dbReference type="Rhea" id="RHEA:24164"/>
        <dbReference type="Rhea" id="RHEA-COMP:10698"/>
        <dbReference type="Rhea" id="RHEA-COMP:10700"/>
        <dbReference type="Rhea" id="RHEA-COMP:12313"/>
        <dbReference type="Rhea" id="RHEA-COMP:12314"/>
        <dbReference type="ChEBI" id="CHEBI:15377"/>
        <dbReference type="ChEBI" id="CHEBI:16044"/>
        <dbReference type="ChEBI" id="CHEBI:29950"/>
        <dbReference type="ChEBI" id="CHEBI:45764"/>
        <dbReference type="ChEBI" id="CHEBI:50058"/>
        <dbReference type="EC" id="1.8.4.12"/>
    </reaction>
</comment>
<dbReference type="SUPFAM" id="SSF51316">
    <property type="entry name" value="Mss4-like"/>
    <property type="match status" value="1"/>
</dbReference>
<name>A0A1H4F3K3_9RHOB</name>
<keyword evidence="10" id="KW-1185">Reference proteome</keyword>